<dbReference type="InterPro" id="IPR013837">
    <property type="entry name" value="ATP_synth_F0_suB"/>
</dbReference>
<dbReference type="GO" id="GO:0046933">
    <property type="term" value="F:proton-transporting ATP synthase activity, rotational mechanism"/>
    <property type="evidence" value="ECO:0007669"/>
    <property type="project" value="TreeGrafter"/>
</dbReference>
<dbReference type="GO" id="GO:0045259">
    <property type="term" value="C:proton-transporting ATP synthase complex"/>
    <property type="evidence" value="ECO:0007669"/>
    <property type="project" value="UniProtKB-KW"/>
</dbReference>
<evidence type="ECO:0000256" key="5">
    <source>
        <dbReference type="ARBA" id="ARBA00022792"/>
    </source>
</evidence>
<dbReference type="PANTHER" id="PTHR12733:SF3">
    <property type="entry name" value="ATP SYNTHASE F(0) COMPLEX SUBUNIT B1, MITOCHONDRIAL"/>
    <property type="match status" value="1"/>
</dbReference>
<organism evidence="10 11">
    <name type="scientific">Rhynocoris fuscipes</name>
    <dbReference type="NCBI Taxonomy" id="488301"/>
    <lineage>
        <taxon>Eukaryota</taxon>
        <taxon>Metazoa</taxon>
        <taxon>Ecdysozoa</taxon>
        <taxon>Arthropoda</taxon>
        <taxon>Hexapoda</taxon>
        <taxon>Insecta</taxon>
        <taxon>Pterygota</taxon>
        <taxon>Neoptera</taxon>
        <taxon>Paraneoptera</taxon>
        <taxon>Hemiptera</taxon>
        <taxon>Heteroptera</taxon>
        <taxon>Panheteroptera</taxon>
        <taxon>Cimicomorpha</taxon>
        <taxon>Reduviidae</taxon>
        <taxon>Harpactorinae</taxon>
        <taxon>Harpactorini</taxon>
        <taxon>Rhynocoris</taxon>
    </lineage>
</organism>
<name>A0AAW1DTC6_9HEMI</name>
<comment type="subunit">
    <text evidence="9">F-type ATPases have 2 components, CF(1) - the catalytic core - and CF(0) - the membrane proton channel. CF(1) and CF(0) have multiple subunits.</text>
</comment>
<evidence type="ECO:0000256" key="8">
    <source>
        <dbReference type="ARBA" id="ARBA00023136"/>
    </source>
</evidence>
<dbReference type="AlphaFoldDB" id="A0AAW1DTC6"/>
<comment type="similarity">
    <text evidence="1 9">Belongs to the eukaryotic ATPase B chain family.</text>
</comment>
<keyword evidence="2 9" id="KW-0813">Transport</keyword>
<dbReference type="EMBL" id="JAPXFL010000001">
    <property type="protein sequence ID" value="KAK9512355.1"/>
    <property type="molecule type" value="Genomic_DNA"/>
</dbReference>
<comment type="subcellular location">
    <subcellularLocation>
        <location evidence="9">Mitochondrion</location>
    </subcellularLocation>
    <subcellularLocation>
        <location evidence="9">Mitochondrion inner membrane</location>
    </subcellularLocation>
</comment>
<dbReference type="PANTHER" id="PTHR12733">
    <property type="entry name" value="MITOCHONDRIAL ATP SYNTHASE B CHAIN"/>
    <property type="match status" value="1"/>
</dbReference>
<keyword evidence="8 9" id="KW-0472">Membrane</keyword>
<reference evidence="10 11" key="1">
    <citation type="submission" date="2022-12" db="EMBL/GenBank/DDBJ databases">
        <title>Chromosome-level genome assembly of true bugs.</title>
        <authorList>
            <person name="Ma L."/>
            <person name="Li H."/>
        </authorList>
    </citation>
    <scope>NUCLEOTIDE SEQUENCE [LARGE SCALE GENOMIC DNA]</scope>
    <source>
        <strain evidence="10">Lab_2022b</strain>
    </source>
</reference>
<dbReference type="SUPFAM" id="SSF161060">
    <property type="entry name" value="ATP synthase B chain-like"/>
    <property type="match status" value="1"/>
</dbReference>
<evidence type="ECO:0000256" key="1">
    <source>
        <dbReference type="ARBA" id="ARBA00007479"/>
    </source>
</evidence>
<dbReference type="GO" id="GO:0005743">
    <property type="term" value="C:mitochondrial inner membrane"/>
    <property type="evidence" value="ECO:0007669"/>
    <property type="project" value="UniProtKB-SubCell"/>
</dbReference>
<dbReference type="Gene3D" id="1.20.5.2210">
    <property type="match status" value="1"/>
</dbReference>
<evidence type="ECO:0000313" key="10">
    <source>
        <dbReference type="EMBL" id="KAK9512355.1"/>
    </source>
</evidence>
<dbReference type="Pfam" id="PF05405">
    <property type="entry name" value="Mt_ATP-synt_B"/>
    <property type="match status" value="1"/>
</dbReference>
<keyword evidence="5 9" id="KW-0999">Mitochondrion inner membrane</keyword>
<evidence type="ECO:0000256" key="7">
    <source>
        <dbReference type="ARBA" id="ARBA00023128"/>
    </source>
</evidence>
<protein>
    <recommendedName>
        <fullName evidence="9">ATP synthase subunit b</fullName>
    </recommendedName>
</protein>
<comment type="function">
    <text evidence="9">Subunit b, of the mitochondrial membrane ATP synthase complex (F(1)F(0) ATP synthase or Complex V) that produces ATP from ADP in the presence of a proton gradient across the membrane which is generated by electron transport complexes of the respiratory chain. ATP synthase complex consist of a soluble F(1) head domain - the catalytic core - and a membrane F(1) domain - the membrane proton channel. These two domains are linked by a central stalk rotating inside the F(1) region and a stationary peripheral stalk. During catalysis, ATP synthesis in the catalytic domain of F(1) is coupled via a rotary mechanism of the central stalk subunits to proton translocation. In vivo, can only synthesize ATP although its ATP hydrolase activity can be activated artificially in vitro. Part of the complex F(0) domain. Part of the complex F(0) domain and the peripheric stalk, which acts as a stator to hold the catalytic alpha(3)beta(3) subcomplex and subunit a/ATP6 static relative to the rotary elements.</text>
</comment>
<keyword evidence="3 9" id="KW-0138">CF(0)</keyword>
<sequence length="250" mass="29048">MLSRLALRQCLQMKQIAPSFIGSTRLTATGPKEGSERDLVNFPRPVRAEVHSKVRYGFVPEEWFEFFYKKTGVTGPYMFAAGLSTYLLSKEIWVVEHDFYAMLGFFGCVYLINRNYGQQISGYLDKQIDEIEAGWKELREKPVEALQDGIKKEQEAQWQAEGNILLMEAKRENVKMQLEATFRERAMQAYREVKKRLDYQSEKNRIEQMLAQKHMVQWVVSNVLKSISDAQEKENLKKCISDLQALSAKI</sequence>
<gene>
    <name evidence="10" type="ORF">O3M35_000799</name>
</gene>
<keyword evidence="11" id="KW-1185">Reference proteome</keyword>
<evidence type="ECO:0000256" key="6">
    <source>
        <dbReference type="ARBA" id="ARBA00023065"/>
    </source>
</evidence>
<evidence type="ECO:0000256" key="9">
    <source>
        <dbReference type="RuleBase" id="RU368017"/>
    </source>
</evidence>
<dbReference type="InterPro" id="IPR008688">
    <property type="entry name" value="ATP_synth_Bsub_B/MI25"/>
</dbReference>
<evidence type="ECO:0000256" key="4">
    <source>
        <dbReference type="ARBA" id="ARBA00022781"/>
    </source>
</evidence>
<accession>A0AAW1DTC6</accession>
<comment type="caution">
    <text evidence="10">The sequence shown here is derived from an EMBL/GenBank/DDBJ whole genome shotgun (WGS) entry which is preliminary data.</text>
</comment>
<evidence type="ECO:0000256" key="2">
    <source>
        <dbReference type="ARBA" id="ARBA00022448"/>
    </source>
</evidence>
<keyword evidence="6 9" id="KW-0406">Ion transport</keyword>
<evidence type="ECO:0000256" key="3">
    <source>
        <dbReference type="ARBA" id="ARBA00022547"/>
    </source>
</evidence>
<keyword evidence="4 9" id="KW-0375">Hydrogen ion transport</keyword>
<evidence type="ECO:0000313" key="11">
    <source>
        <dbReference type="Proteomes" id="UP001461498"/>
    </source>
</evidence>
<proteinExistence type="inferred from homology"/>
<dbReference type="Proteomes" id="UP001461498">
    <property type="component" value="Unassembled WGS sequence"/>
</dbReference>
<keyword evidence="7 9" id="KW-0496">Mitochondrion</keyword>